<evidence type="ECO:0000313" key="2">
    <source>
        <dbReference type="Proteomes" id="UP000321287"/>
    </source>
</evidence>
<proteinExistence type="predicted"/>
<dbReference type="Proteomes" id="UP000321287">
    <property type="component" value="Unassembled WGS sequence"/>
</dbReference>
<evidence type="ECO:0000313" key="1">
    <source>
        <dbReference type="EMBL" id="GEL54354.1"/>
    </source>
</evidence>
<sequence length="279" mass="30642">MNNLAMSDRRPAIVISPELQAVIGSHSGGFFGRRETDAERNARLRRGDVAPGLVLGSTAQAKPSAGAIAEARRVLPLLERELDPLPAHELFAVVKHLTDMLNGAAPNPQDEGAMKMRRLAMLAALSDTPAGVWGDELTKAALRRFKFFPSVAELAELLDEVAAPLRDKVAHVRIVSRQEAREPERPRPTDAEREAVREMMAARRAEVAKREAHEAKIRKHGTYTPPGAEGLTGWALLDALKADLPNLDGDLLAVTQERVEEMQRRFEAAERFMTSEAQA</sequence>
<dbReference type="AlphaFoldDB" id="A0AAN4R3U0"/>
<reference evidence="1 2" key="1">
    <citation type="submission" date="2019-07" db="EMBL/GenBank/DDBJ databases">
        <title>Whole genome shotgun sequence of Asaia bogorensis NBRC 16594.</title>
        <authorList>
            <person name="Hosoyama A."/>
            <person name="Uohara A."/>
            <person name="Ohji S."/>
            <person name="Ichikawa N."/>
        </authorList>
    </citation>
    <scope>NUCLEOTIDE SEQUENCE [LARGE SCALE GENOMIC DNA]</scope>
    <source>
        <strain evidence="1 2">NBRC 16594</strain>
    </source>
</reference>
<organism evidence="1 2">
    <name type="scientific">Asaia bogorensis NBRC 16594</name>
    <dbReference type="NCBI Taxonomy" id="1231624"/>
    <lineage>
        <taxon>Bacteria</taxon>
        <taxon>Pseudomonadati</taxon>
        <taxon>Pseudomonadota</taxon>
        <taxon>Alphaproteobacteria</taxon>
        <taxon>Acetobacterales</taxon>
        <taxon>Acetobacteraceae</taxon>
        <taxon>Asaia</taxon>
    </lineage>
</organism>
<comment type="caution">
    <text evidence="1">The sequence shown here is derived from an EMBL/GenBank/DDBJ whole genome shotgun (WGS) entry which is preliminary data.</text>
</comment>
<dbReference type="EMBL" id="BJVS01000007">
    <property type="protein sequence ID" value="GEL54354.1"/>
    <property type="molecule type" value="Genomic_DNA"/>
</dbReference>
<protein>
    <submittedName>
        <fullName evidence="1">Uncharacterized protein</fullName>
    </submittedName>
</protein>
<keyword evidence="2" id="KW-1185">Reference proteome</keyword>
<accession>A0AAN4R3U0</accession>
<gene>
    <name evidence="1" type="ORF">ABO01nite_23610</name>
</gene>
<dbReference type="KEGG" id="abg:Asbog_01533"/>
<name>A0AAN4R3U0_9PROT</name>